<protein>
    <submittedName>
        <fullName evidence="4">HTH-type transcriptional repressor glcR</fullName>
    </submittedName>
</protein>
<gene>
    <name evidence="4" type="primary">glcR_1</name>
    <name evidence="4" type="ORF">ERS852425_00496</name>
</gene>
<dbReference type="Pfam" id="PF00455">
    <property type="entry name" value="DeoRC"/>
    <property type="match status" value="1"/>
</dbReference>
<dbReference type="InterPro" id="IPR001034">
    <property type="entry name" value="DeoR_HTH"/>
</dbReference>
<dbReference type="InterPro" id="IPR050313">
    <property type="entry name" value="Carb_Metab_HTH_regulators"/>
</dbReference>
<evidence type="ECO:0000313" key="5">
    <source>
        <dbReference type="Proteomes" id="UP000095598"/>
    </source>
</evidence>
<feature type="domain" description="HTH deoR-type" evidence="3">
    <location>
        <begin position="3"/>
        <end position="58"/>
    </location>
</feature>
<dbReference type="Proteomes" id="UP000095598">
    <property type="component" value="Unassembled WGS sequence"/>
</dbReference>
<evidence type="ECO:0000313" key="4">
    <source>
        <dbReference type="EMBL" id="CUM76864.1"/>
    </source>
</evidence>
<dbReference type="GO" id="GO:0003700">
    <property type="term" value="F:DNA-binding transcription factor activity"/>
    <property type="evidence" value="ECO:0007669"/>
    <property type="project" value="InterPro"/>
</dbReference>
<dbReference type="SUPFAM" id="SSF46785">
    <property type="entry name" value="Winged helix' DNA-binding domain"/>
    <property type="match status" value="1"/>
</dbReference>
<accession>A0A173RFU1</accession>
<dbReference type="Pfam" id="PF08220">
    <property type="entry name" value="HTH_DeoR"/>
    <property type="match status" value="1"/>
</dbReference>
<organism evidence="4 5">
    <name type="scientific">Anaerostipes hadrus</name>
    <dbReference type="NCBI Taxonomy" id="649756"/>
    <lineage>
        <taxon>Bacteria</taxon>
        <taxon>Bacillati</taxon>
        <taxon>Bacillota</taxon>
        <taxon>Clostridia</taxon>
        <taxon>Lachnospirales</taxon>
        <taxon>Lachnospiraceae</taxon>
        <taxon>Anaerostipes</taxon>
    </lineage>
</organism>
<dbReference type="RefSeq" id="WP_044929567.1">
    <property type="nucleotide sequence ID" value="NZ_CYXT01000002.1"/>
</dbReference>
<dbReference type="InterPro" id="IPR037171">
    <property type="entry name" value="NagB/RpiA_transferase-like"/>
</dbReference>
<dbReference type="SUPFAM" id="SSF100950">
    <property type="entry name" value="NagB/RpiA/CoA transferase-like"/>
    <property type="match status" value="1"/>
</dbReference>
<evidence type="ECO:0000259" key="3">
    <source>
        <dbReference type="PROSITE" id="PS51000"/>
    </source>
</evidence>
<dbReference type="EMBL" id="CYXT01000002">
    <property type="protein sequence ID" value="CUM76864.1"/>
    <property type="molecule type" value="Genomic_DNA"/>
</dbReference>
<dbReference type="SMART" id="SM01134">
    <property type="entry name" value="DeoRC"/>
    <property type="match status" value="1"/>
</dbReference>
<dbReference type="PANTHER" id="PTHR30363">
    <property type="entry name" value="HTH-TYPE TRANSCRIPTIONAL REGULATOR SRLR-RELATED"/>
    <property type="match status" value="1"/>
</dbReference>
<keyword evidence="1" id="KW-0805">Transcription regulation</keyword>
<dbReference type="InterPro" id="IPR036388">
    <property type="entry name" value="WH-like_DNA-bd_sf"/>
</dbReference>
<dbReference type="InterPro" id="IPR014036">
    <property type="entry name" value="DeoR-like_C"/>
</dbReference>
<keyword evidence="2" id="KW-0804">Transcription</keyword>
<dbReference type="SMART" id="SM00420">
    <property type="entry name" value="HTH_DEOR"/>
    <property type="match status" value="1"/>
</dbReference>
<proteinExistence type="predicted"/>
<evidence type="ECO:0000256" key="2">
    <source>
        <dbReference type="ARBA" id="ARBA00023163"/>
    </source>
</evidence>
<dbReference type="Gene3D" id="1.10.10.10">
    <property type="entry name" value="Winged helix-like DNA-binding domain superfamily/Winged helix DNA-binding domain"/>
    <property type="match status" value="1"/>
</dbReference>
<reference evidence="4 5" key="1">
    <citation type="submission" date="2015-09" db="EMBL/GenBank/DDBJ databases">
        <authorList>
            <consortium name="Pathogen Informatics"/>
        </authorList>
    </citation>
    <scope>NUCLEOTIDE SEQUENCE [LARGE SCALE GENOMIC DNA]</scope>
    <source>
        <strain evidence="4 5">2789STDY5608868</strain>
    </source>
</reference>
<dbReference type="InterPro" id="IPR036390">
    <property type="entry name" value="WH_DNA-bd_sf"/>
</dbReference>
<dbReference type="PRINTS" id="PR00037">
    <property type="entry name" value="HTHLACR"/>
</dbReference>
<dbReference type="PROSITE" id="PS51000">
    <property type="entry name" value="HTH_DEOR_2"/>
    <property type="match status" value="1"/>
</dbReference>
<dbReference type="AlphaFoldDB" id="A0A173RFU1"/>
<dbReference type="Gene3D" id="3.40.50.1360">
    <property type="match status" value="1"/>
</dbReference>
<sequence length="259" mass="29334">MIASERYETILNLIQEQGIVKVKDLAKLMQVTETTIRRDCEELEHQGKLIRVHGGAKGINQNKIVSNRDEKNVRDRTEFSESKELVCKKAASFVKEGDCIFLDGITTVVPMVKYLKDKNIKIVTHNFLVAEAYQNMTCKAELFYLGGKYIPEYNMSAGPVTIGNLSRFNFDYAFLGCAGVDLEKGMSYTTETETMMVKEKAMEQSMNNYLLIDSSKLSVKGFYNFSKLSNFDAIICNEFEGMENVELPDNFIIVPTDQA</sequence>
<evidence type="ECO:0000256" key="1">
    <source>
        <dbReference type="ARBA" id="ARBA00023015"/>
    </source>
</evidence>
<name>A0A173RFU1_ANAHA</name>
<dbReference type="PANTHER" id="PTHR30363:SF44">
    <property type="entry name" value="AGA OPERON TRANSCRIPTIONAL REPRESSOR-RELATED"/>
    <property type="match status" value="1"/>
</dbReference>